<keyword evidence="4" id="KW-1185">Reference proteome</keyword>
<dbReference type="OrthoDB" id="10268639at2759"/>
<evidence type="ECO:0000313" key="2">
    <source>
        <dbReference type="EMBL" id="KAG6970863.1"/>
    </source>
</evidence>
<feature type="signal peptide" evidence="1">
    <location>
        <begin position="1"/>
        <end position="18"/>
    </location>
</feature>
<feature type="chain" id="PRO_5039986051" evidence="1">
    <location>
        <begin position="19"/>
        <end position="57"/>
    </location>
</feature>
<organism evidence="3 4">
    <name type="scientific">Phytophthora cactorum</name>
    <dbReference type="NCBI Taxonomy" id="29920"/>
    <lineage>
        <taxon>Eukaryota</taxon>
        <taxon>Sar</taxon>
        <taxon>Stramenopiles</taxon>
        <taxon>Oomycota</taxon>
        <taxon>Peronosporomycetes</taxon>
        <taxon>Peronosporales</taxon>
        <taxon>Peronosporaceae</taxon>
        <taxon>Phytophthora</taxon>
    </lineage>
</organism>
<evidence type="ECO:0000256" key="1">
    <source>
        <dbReference type="SAM" id="SignalP"/>
    </source>
</evidence>
<comment type="caution">
    <text evidence="3">The sequence shown here is derived from an EMBL/GenBank/DDBJ whole genome shotgun (WGS) entry which is preliminary data.</text>
</comment>
<sequence length="57" mass="6167">MHICINIFLGLARSFADALTCIRVDCDEWNSAFITDLCCGLLELATIHVGGPCLLAI</sequence>
<gene>
    <name evidence="2" type="ORF">JG687_00002385</name>
    <name evidence="3" type="ORF">PC110_g4466</name>
</gene>
<reference evidence="2" key="2">
    <citation type="submission" date="2021-01" db="EMBL/GenBank/DDBJ databases">
        <title>Phytophthora aleatoria, a newly-described species from Pinus radiata is distinct from Phytophthora cactorum isolates based on comparative genomics.</title>
        <authorList>
            <person name="Mcdougal R."/>
            <person name="Panda P."/>
            <person name="Williams N."/>
            <person name="Studholme D.J."/>
        </authorList>
    </citation>
    <scope>NUCLEOTIDE SEQUENCE</scope>
    <source>
        <strain evidence="2">NZFS 3830</strain>
    </source>
</reference>
<evidence type="ECO:0000313" key="4">
    <source>
        <dbReference type="Proteomes" id="UP000251314"/>
    </source>
</evidence>
<dbReference type="Proteomes" id="UP000251314">
    <property type="component" value="Unassembled WGS sequence"/>
</dbReference>
<dbReference type="EMBL" id="MJFZ01000069">
    <property type="protein sequence ID" value="RAW39318.1"/>
    <property type="molecule type" value="Genomic_DNA"/>
</dbReference>
<protein>
    <submittedName>
        <fullName evidence="3">Uncharacterized protein</fullName>
    </submittedName>
</protein>
<dbReference type="EMBL" id="JAENGZ010000064">
    <property type="protein sequence ID" value="KAG6970863.1"/>
    <property type="molecule type" value="Genomic_DNA"/>
</dbReference>
<dbReference type="Proteomes" id="UP000688947">
    <property type="component" value="Unassembled WGS sequence"/>
</dbReference>
<keyword evidence="1" id="KW-0732">Signal</keyword>
<dbReference type="VEuPathDB" id="FungiDB:PC110_g4466"/>
<accession>A0A329SU93</accession>
<dbReference type="AlphaFoldDB" id="A0A329SU93"/>
<evidence type="ECO:0000313" key="3">
    <source>
        <dbReference type="EMBL" id="RAW39318.1"/>
    </source>
</evidence>
<name>A0A329SU93_9STRA</name>
<reference evidence="3 4" key="1">
    <citation type="submission" date="2018-01" db="EMBL/GenBank/DDBJ databases">
        <title>Draft genome of the strawberry crown rot pathogen Phytophthora cactorum.</title>
        <authorList>
            <person name="Armitage A.D."/>
            <person name="Lysoe E."/>
            <person name="Nellist C.F."/>
            <person name="Harrison R.J."/>
            <person name="Brurberg M.B."/>
        </authorList>
    </citation>
    <scope>NUCLEOTIDE SEQUENCE [LARGE SCALE GENOMIC DNA]</scope>
    <source>
        <strain evidence="3 4">10300</strain>
    </source>
</reference>
<proteinExistence type="predicted"/>